<evidence type="ECO:0000313" key="1">
    <source>
        <dbReference type="EMBL" id="RAJ97777.1"/>
    </source>
</evidence>
<keyword evidence="2" id="KW-1185">Reference proteome</keyword>
<proteinExistence type="predicted"/>
<gene>
    <name evidence="1" type="ORF">LX87_02682</name>
</gene>
<dbReference type="PANTHER" id="PTHR35279:SF1">
    <property type="entry name" value="ARABINANASE_LEVANSUCRASE_INVERTASE"/>
    <property type="match status" value="1"/>
</dbReference>
<protein>
    <recommendedName>
        <fullName evidence="3">Glycosyl hydrolase family 32</fullName>
    </recommendedName>
</protein>
<name>A0A327WWU7_LARAB</name>
<accession>A0A327WWU7</accession>
<evidence type="ECO:0000313" key="2">
    <source>
        <dbReference type="Proteomes" id="UP000248790"/>
    </source>
</evidence>
<reference evidence="1 2" key="1">
    <citation type="submission" date="2018-06" db="EMBL/GenBank/DDBJ databases">
        <title>Genomic Encyclopedia of Archaeal and Bacterial Type Strains, Phase II (KMG-II): from individual species to whole genera.</title>
        <authorList>
            <person name="Goeker M."/>
        </authorList>
    </citation>
    <scope>NUCLEOTIDE SEQUENCE [LARGE SCALE GENOMIC DNA]</scope>
    <source>
        <strain evidence="1 2">DSM 21851</strain>
    </source>
</reference>
<dbReference type="SUPFAM" id="SSF75005">
    <property type="entry name" value="Arabinanase/levansucrase/invertase"/>
    <property type="match status" value="1"/>
</dbReference>
<dbReference type="EMBL" id="QLMC01000003">
    <property type="protein sequence ID" value="RAJ97777.1"/>
    <property type="molecule type" value="Genomic_DNA"/>
</dbReference>
<dbReference type="PANTHER" id="PTHR35279">
    <property type="match status" value="1"/>
</dbReference>
<dbReference type="Gene3D" id="2.115.10.20">
    <property type="entry name" value="Glycosyl hydrolase domain, family 43"/>
    <property type="match status" value="2"/>
</dbReference>
<dbReference type="Proteomes" id="UP000248790">
    <property type="component" value="Unassembled WGS sequence"/>
</dbReference>
<sequence length="335" mass="38619">MWKTPGFTSAPTVINNHSQSMWTKKGLIYKTDGQRPFSRTHAQVPFAFPLNEERLRVYFATRDENRASSTSFVELDANDLSKVLYVHDKPCLTKGAVGMFDETGAMPSWFLKRGDEIWLYYTGWNKSETAWYRLGIGLAISRDGGLTFERAYDGPLLDRSIYDQVWVAQPCVMVETNTDGTERWRMWYLSCTKIEIINNHPEPFYDVKYAESKDGITWERKGIVCVGYNEFTDAIGRPAVVKDRDLYKMYYSYRSATDFRTSVEKSYRIGYAESKDGITWERKDEQAGIERSADGWDSAMMDYCHLFRHQGKWTMLYNGNGFGAAGFGYAVQESN</sequence>
<dbReference type="AlphaFoldDB" id="A0A327WWU7"/>
<comment type="caution">
    <text evidence="1">The sequence shown here is derived from an EMBL/GenBank/DDBJ whole genome shotgun (WGS) entry which is preliminary data.</text>
</comment>
<evidence type="ECO:0008006" key="3">
    <source>
        <dbReference type="Google" id="ProtNLM"/>
    </source>
</evidence>
<dbReference type="InterPro" id="IPR023296">
    <property type="entry name" value="Glyco_hydro_beta-prop_sf"/>
</dbReference>
<organism evidence="1 2">
    <name type="scientific">Larkinella arboricola</name>
    <dbReference type="NCBI Taxonomy" id="643671"/>
    <lineage>
        <taxon>Bacteria</taxon>
        <taxon>Pseudomonadati</taxon>
        <taxon>Bacteroidota</taxon>
        <taxon>Cytophagia</taxon>
        <taxon>Cytophagales</taxon>
        <taxon>Spirosomataceae</taxon>
        <taxon>Larkinella</taxon>
    </lineage>
</organism>